<keyword evidence="3" id="KW-1185">Reference proteome</keyword>
<proteinExistence type="predicted"/>
<dbReference type="Gene3D" id="3.30.450.410">
    <property type="match status" value="1"/>
</dbReference>
<sequence>MTITMKKLTFEDIKQAWLQRHPPVSVEQYQLADTLLRLLSEGNPVSAERYAEIVNLPVEHIRESFKQAKISGAEFDEDGNLIGNALTLKPTRHHFNVEDKELYAWCSLDTLFLPGLIGKTAQVESTDPITGESISLTISPEGVSNLSPATAVSSIVVPGMTANCESCVPNQTGPESAVCSQMHYFASRESAEKWVQNHPDVAILTVHEAFELAQEVWLEQRAKASQNPSTDSHPLQDNHNDNCCTS</sequence>
<dbReference type="Pfam" id="PF03243">
    <property type="entry name" value="MerB"/>
    <property type="match status" value="1"/>
</dbReference>
<feature type="region of interest" description="Disordered" evidence="1">
    <location>
        <begin position="223"/>
        <end position="246"/>
    </location>
</feature>
<keyword evidence="2" id="KW-0456">Lyase</keyword>
<dbReference type="EMBL" id="CP062983">
    <property type="protein sequence ID" value="QPC83046.1"/>
    <property type="molecule type" value="Genomic_DNA"/>
</dbReference>
<dbReference type="NCBIfam" id="NF009710">
    <property type="entry name" value="PRK13239.1"/>
    <property type="match status" value="1"/>
</dbReference>
<dbReference type="GO" id="GO:0018836">
    <property type="term" value="F:alkylmercury lyase activity"/>
    <property type="evidence" value="ECO:0007669"/>
    <property type="project" value="InterPro"/>
</dbReference>
<reference evidence="2 3" key="1">
    <citation type="submission" date="2020-02" db="EMBL/GenBank/DDBJ databases">
        <authorList>
            <person name="Zheng R.K."/>
            <person name="Sun C.M."/>
        </authorList>
    </citation>
    <scope>NUCLEOTIDE SEQUENCE [LARGE SCALE GENOMIC DNA]</scope>
    <source>
        <strain evidence="3">rifampicinis</strain>
    </source>
</reference>
<dbReference type="PRINTS" id="PR01699">
    <property type="entry name" value="ORGNOHGLYASE"/>
</dbReference>
<evidence type="ECO:0000313" key="2">
    <source>
        <dbReference type="EMBL" id="QPC83046.1"/>
    </source>
</evidence>
<accession>A0A7S8E9V7</accession>
<name>A0A7S8E9V7_9CHLR</name>
<dbReference type="InterPro" id="IPR053717">
    <property type="entry name" value="MerB_lyase_sf"/>
</dbReference>
<dbReference type="KEGG" id="pmet:G4Y79_01330"/>
<dbReference type="SUPFAM" id="SSF46785">
    <property type="entry name" value="Winged helix' DNA-binding domain"/>
    <property type="match status" value="1"/>
</dbReference>
<feature type="compositionally biased region" description="Polar residues" evidence="1">
    <location>
        <begin position="223"/>
        <end position="233"/>
    </location>
</feature>
<dbReference type="RefSeq" id="WP_195171115.1">
    <property type="nucleotide sequence ID" value="NZ_CP062983.1"/>
</dbReference>
<dbReference type="InterPro" id="IPR004927">
    <property type="entry name" value="MerB"/>
</dbReference>
<dbReference type="InterPro" id="IPR036390">
    <property type="entry name" value="WH_DNA-bd_sf"/>
</dbReference>
<organism evidence="2 3">
    <name type="scientific">Phototrophicus methaneseepsis</name>
    <dbReference type="NCBI Taxonomy" id="2710758"/>
    <lineage>
        <taxon>Bacteria</taxon>
        <taxon>Bacillati</taxon>
        <taxon>Chloroflexota</taxon>
        <taxon>Candidatus Thermofontia</taxon>
        <taxon>Phototrophicales</taxon>
        <taxon>Phototrophicaceae</taxon>
        <taxon>Phototrophicus</taxon>
    </lineage>
</organism>
<protein>
    <submittedName>
        <fullName evidence="2">Alkylmercury lyase MerB</fullName>
    </submittedName>
</protein>
<dbReference type="SUPFAM" id="SSF160387">
    <property type="entry name" value="NosL/MerB-like"/>
    <property type="match status" value="1"/>
</dbReference>
<dbReference type="Proteomes" id="UP000594468">
    <property type="component" value="Chromosome"/>
</dbReference>
<gene>
    <name evidence="2" type="primary">merB</name>
    <name evidence="2" type="ORF">G4Y79_01330</name>
</gene>
<evidence type="ECO:0000256" key="1">
    <source>
        <dbReference type="SAM" id="MobiDB-lite"/>
    </source>
</evidence>
<dbReference type="AlphaFoldDB" id="A0A7S8E9V7"/>
<evidence type="ECO:0000313" key="3">
    <source>
        <dbReference type="Proteomes" id="UP000594468"/>
    </source>
</evidence>